<dbReference type="PRINTS" id="PR00370">
    <property type="entry name" value="FMOXYGENASE"/>
</dbReference>
<sequence length="523" mass="59547">MSSTTPSTQVVIIGAGIGGLSMGIALKRKLKLHEFKIFELSGDVGGTWHHNTYPGCASDTDTHWYSLSTNKNPFWKKTQVSQIELKEYWKGLAEKYSLPLILNREVVSVDWDNSKQLYKVSSKDSQTQAVFEDSARVVISAIGVLNVPSFPRELEGIRDFKGSAFHSAQWDHSIDLKNKRVALASSQLIPIISEDPSTEVVNFCRSSHWFLDIPVMAPISATMQMIFAHIPFVMRFYRMWIMFRNELLYLFLSVRQNWLRALITKQFEGCIKNNAPLEYHSQLIPKRWVGCKRLIIGTGYLSALHRPNFDLNYDGISKITDDGLITKKGKKFTFDVIIFATGFVTDKYPLNVRGIAGETVQEYYDRKGGPEAYLGVSLPGFPNFFMILGPNTVTSHGSVLFTEEVQAEYLIQLIRPIIQGHVTSVEVTPEANEVFNTAIQQRLEGSMWSSCTSWYRLGHQGKIVTQWPGYLTEYWWRLRRPIWRDYHMTGRNGWKPNQDASIWIVILGLGGLVLTSINWAANK</sequence>
<evidence type="ECO:0008006" key="6">
    <source>
        <dbReference type="Google" id="ProtNLM"/>
    </source>
</evidence>
<keyword evidence="3" id="KW-0472">Membrane</keyword>
<organism evidence="4 5">
    <name type="scientific">Meripilus lineatus</name>
    <dbReference type="NCBI Taxonomy" id="2056292"/>
    <lineage>
        <taxon>Eukaryota</taxon>
        <taxon>Fungi</taxon>
        <taxon>Dikarya</taxon>
        <taxon>Basidiomycota</taxon>
        <taxon>Agaricomycotina</taxon>
        <taxon>Agaricomycetes</taxon>
        <taxon>Polyporales</taxon>
        <taxon>Meripilaceae</taxon>
        <taxon>Meripilus</taxon>
    </lineage>
</organism>
<dbReference type="InterPro" id="IPR036188">
    <property type="entry name" value="FAD/NAD-bd_sf"/>
</dbReference>
<evidence type="ECO:0000313" key="5">
    <source>
        <dbReference type="Proteomes" id="UP001212997"/>
    </source>
</evidence>
<name>A0AAD5YIQ3_9APHY</name>
<dbReference type="Pfam" id="PF13450">
    <property type="entry name" value="NAD_binding_8"/>
    <property type="match status" value="1"/>
</dbReference>
<dbReference type="GO" id="GO:0050660">
    <property type="term" value="F:flavin adenine dinucleotide binding"/>
    <property type="evidence" value="ECO:0007669"/>
    <property type="project" value="InterPro"/>
</dbReference>
<dbReference type="AlphaFoldDB" id="A0AAD5YIQ3"/>
<dbReference type="PANTHER" id="PTHR42877">
    <property type="entry name" value="L-ORNITHINE N(5)-MONOOXYGENASE-RELATED"/>
    <property type="match status" value="1"/>
</dbReference>
<dbReference type="InterPro" id="IPR051209">
    <property type="entry name" value="FAD-bind_Monooxygenase_sf"/>
</dbReference>
<keyword evidence="3" id="KW-0812">Transmembrane</keyword>
<proteinExistence type="inferred from homology"/>
<evidence type="ECO:0000313" key="4">
    <source>
        <dbReference type="EMBL" id="KAJ3492156.1"/>
    </source>
</evidence>
<dbReference type="EMBL" id="JANAWD010000003">
    <property type="protein sequence ID" value="KAJ3492156.1"/>
    <property type="molecule type" value="Genomic_DNA"/>
</dbReference>
<dbReference type="Proteomes" id="UP001212997">
    <property type="component" value="Unassembled WGS sequence"/>
</dbReference>
<accession>A0AAD5YIQ3</accession>
<dbReference type="GO" id="GO:0016491">
    <property type="term" value="F:oxidoreductase activity"/>
    <property type="evidence" value="ECO:0007669"/>
    <property type="project" value="UniProtKB-KW"/>
</dbReference>
<feature type="transmembrane region" description="Helical" evidence="3">
    <location>
        <begin position="6"/>
        <end position="26"/>
    </location>
</feature>
<reference evidence="4" key="1">
    <citation type="submission" date="2022-07" db="EMBL/GenBank/DDBJ databases">
        <title>Genome Sequence of Physisporinus lineatus.</title>
        <authorList>
            <person name="Buettner E."/>
        </authorList>
    </citation>
    <scope>NUCLEOTIDE SEQUENCE</scope>
    <source>
        <strain evidence="4">VT162</strain>
    </source>
</reference>
<feature type="transmembrane region" description="Helical" evidence="3">
    <location>
        <begin position="500"/>
        <end position="521"/>
    </location>
</feature>
<keyword evidence="5" id="KW-1185">Reference proteome</keyword>
<comment type="similarity">
    <text evidence="1">Belongs to the FAD-binding monooxygenase family.</text>
</comment>
<dbReference type="GO" id="GO:0050661">
    <property type="term" value="F:NADP binding"/>
    <property type="evidence" value="ECO:0007669"/>
    <property type="project" value="InterPro"/>
</dbReference>
<dbReference type="SUPFAM" id="SSF51905">
    <property type="entry name" value="FAD/NAD(P)-binding domain"/>
    <property type="match status" value="3"/>
</dbReference>
<dbReference type="PANTHER" id="PTHR42877:SF4">
    <property type="entry name" value="FAD_NAD(P)-BINDING DOMAIN-CONTAINING PROTEIN-RELATED"/>
    <property type="match status" value="1"/>
</dbReference>
<evidence type="ECO:0000256" key="2">
    <source>
        <dbReference type="ARBA" id="ARBA00023002"/>
    </source>
</evidence>
<gene>
    <name evidence="4" type="ORF">NLI96_g177</name>
</gene>
<evidence type="ECO:0000256" key="1">
    <source>
        <dbReference type="ARBA" id="ARBA00010139"/>
    </source>
</evidence>
<dbReference type="InterPro" id="IPR000960">
    <property type="entry name" value="Flavin_mOase"/>
</dbReference>
<dbReference type="Gene3D" id="3.50.50.60">
    <property type="entry name" value="FAD/NAD(P)-binding domain"/>
    <property type="match status" value="2"/>
</dbReference>
<keyword evidence="2" id="KW-0560">Oxidoreductase</keyword>
<keyword evidence="3" id="KW-1133">Transmembrane helix</keyword>
<evidence type="ECO:0000256" key="3">
    <source>
        <dbReference type="SAM" id="Phobius"/>
    </source>
</evidence>
<comment type="caution">
    <text evidence="4">The sequence shown here is derived from an EMBL/GenBank/DDBJ whole genome shotgun (WGS) entry which is preliminary data.</text>
</comment>
<protein>
    <recommendedName>
        <fullName evidence="6">Monooxygenase</fullName>
    </recommendedName>
</protein>